<gene>
    <name evidence="4" type="ORF">GCM10011594_24120</name>
</gene>
<accession>A0A917SXX0</accession>
<comment type="caution">
    <text evidence="4">The sequence shown here is derived from an EMBL/GenBank/DDBJ whole genome shotgun (WGS) entry which is preliminary data.</text>
</comment>
<evidence type="ECO:0000256" key="1">
    <source>
        <dbReference type="SAM" id="MobiDB-lite"/>
    </source>
</evidence>
<evidence type="ECO:0000313" key="4">
    <source>
        <dbReference type="EMBL" id="GGM03152.1"/>
    </source>
</evidence>
<dbReference type="InterPro" id="IPR056463">
    <property type="entry name" value="DUF7373_C"/>
</dbReference>
<organism evidence="4 5">
    <name type="scientific">Nakamurella endophytica</name>
    <dbReference type="NCBI Taxonomy" id="1748367"/>
    <lineage>
        <taxon>Bacteria</taxon>
        <taxon>Bacillati</taxon>
        <taxon>Actinomycetota</taxon>
        <taxon>Actinomycetes</taxon>
        <taxon>Nakamurellales</taxon>
        <taxon>Nakamurellaceae</taxon>
        <taxon>Nakamurella</taxon>
    </lineage>
</organism>
<dbReference type="Pfam" id="PF24088">
    <property type="entry name" value="DUF7373"/>
    <property type="match status" value="1"/>
</dbReference>
<sequence>MPSTGDSTDTSTPDTTADTSSTDSTETTDSSSTGSTESTGSTGSTGSSTSSSDTSTSTSGSSGSGTGSYATTPRSIPERPSAAGATLLESQRLAGAVVPPTLIDPRFTKLASLSTLPFKSPAAITQILVSPADSVAARAGMLAGFASSRSTTDGSASMVVALFEFDTPAAATAGAKALVGAAQDKKGDTGKAAVPGFAGAAGWTGRSTTSSGTRAYLHAFLPQGSLVLYVWTQGPTSAASSLPALARSAFTVEVAAAKAFKPLRKSQLADQQVDPDGLLARTVPNVGEDLTVVDGLYSGAGELNYDTDPVGTRKLFDATGVDRVSLGRVNVYRARDAAGARAVRDSFIAQSVAQAQAQGQDPWEDFDYTGPVPGTRCLQQTLNSVFYCMSTRDRYAMEVSASSESDLEAALAAQYDLLGTF</sequence>
<evidence type="ECO:0000313" key="5">
    <source>
        <dbReference type="Proteomes" id="UP000655208"/>
    </source>
</evidence>
<feature type="compositionally biased region" description="Low complexity" evidence="1">
    <location>
        <begin position="1"/>
        <end position="72"/>
    </location>
</feature>
<feature type="domain" description="DUF7373" evidence="3">
    <location>
        <begin position="278"/>
        <end position="418"/>
    </location>
</feature>
<dbReference type="Pfam" id="PF24092">
    <property type="entry name" value="DUF7373_C"/>
    <property type="match status" value="1"/>
</dbReference>
<reference evidence="4" key="1">
    <citation type="journal article" date="2014" name="Int. J. Syst. Evol. Microbiol.">
        <title>Complete genome sequence of Corynebacterium casei LMG S-19264T (=DSM 44701T), isolated from a smear-ripened cheese.</title>
        <authorList>
            <consortium name="US DOE Joint Genome Institute (JGI-PGF)"/>
            <person name="Walter F."/>
            <person name="Albersmeier A."/>
            <person name="Kalinowski J."/>
            <person name="Ruckert C."/>
        </authorList>
    </citation>
    <scope>NUCLEOTIDE SEQUENCE</scope>
    <source>
        <strain evidence="4">CGMCC 4.7308</strain>
    </source>
</reference>
<feature type="region of interest" description="Disordered" evidence="1">
    <location>
        <begin position="1"/>
        <end position="80"/>
    </location>
</feature>
<protein>
    <submittedName>
        <fullName evidence="4">Uncharacterized protein</fullName>
    </submittedName>
</protein>
<evidence type="ECO:0000259" key="2">
    <source>
        <dbReference type="Pfam" id="PF24088"/>
    </source>
</evidence>
<name>A0A917SXX0_9ACTN</name>
<evidence type="ECO:0000259" key="3">
    <source>
        <dbReference type="Pfam" id="PF24092"/>
    </source>
</evidence>
<dbReference type="EMBL" id="BMNA01000004">
    <property type="protein sequence ID" value="GGM03152.1"/>
    <property type="molecule type" value="Genomic_DNA"/>
</dbReference>
<dbReference type="Proteomes" id="UP000655208">
    <property type="component" value="Unassembled WGS sequence"/>
</dbReference>
<feature type="domain" description="DUF7373" evidence="2">
    <location>
        <begin position="77"/>
        <end position="272"/>
    </location>
</feature>
<keyword evidence="5" id="KW-1185">Reference proteome</keyword>
<dbReference type="AlphaFoldDB" id="A0A917SXX0"/>
<dbReference type="InterPro" id="IPR055797">
    <property type="entry name" value="DUF7373"/>
</dbReference>
<proteinExistence type="predicted"/>
<reference evidence="4" key="2">
    <citation type="submission" date="2020-09" db="EMBL/GenBank/DDBJ databases">
        <authorList>
            <person name="Sun Q."/>
            <person name="Zhou Y."/>
        </authorList>
    </citation>
    <scope>NUCLEOTIDE SEQUENCE</scope>
    <source>
        <strain evidence="4">CGMCC 4.7308</strain>
    </source>
</reference>